<keyword evidence="2" id="KW-0032">Aminotransferase</keyword>
<reference evidence="2 3" key="1">
    <citation type="submission" date="2018-03" db="EMBL/GenBank/DDBJ databases">
        <title>Genome sequencing of Melaminivora sp.</title>
        <authorList>
            <person name="Kim S.-J."/>
            <person name="Heo J."/>
            <person name="Ahn J.-H."/>
            <person name="Kwon S.-W."/>
        </authorList>
    </citation>
    <scope>NUCLEOTIDE SEQUENCE [LARGE SCALE GENOMIC DNA]</scope>
    <source>
        <strain evidence="2 3">SC2-9</strain>
    </source>
</reference>
<keyword evidence="2" id="KW-0808">Transferase</keyword>
<dbReference type="Proteomes" id="UP000237925">
    <property type="component" value="Chromosome"/>
</dbReference>
<dbReference type="Pfam" id="PF10006">
    <property type="entry name" value="DUF2249"/>
    <property type="match status" value="1"/>
</dbReference>
<proteinExistence type="predicted"/>
<dbReference type="RefSeq" id="WP_106685164.1">
    <property type="nucleotide sequence ID" value="NZ_CP027667.1"/>
</dbReference>
<dbReference type="KEGG" id="mela:C6568_17215"/>
<evidence type="ECO:0000259" key="1">
    <source>
        <dbReference type="Pfam" id="PF10006"/>
    </source>
</evidence>
<dbReference type="InterPro" id="IPR018720">
    <property type="entry name" value="DUF2249"/>
</dbReference>
<name>A0A2R3QG67_9BURK</name>
<dbReference type="OrthoDB" id="8451629at2"/>
<feature type="domain" description="DUF2249" evidence="1">
    <location>
        <begin position="8"/>
        <end position="77"/>
    </location>
</feature>
<gene>
    <name evidence="2" type="ORF">C6568_17215</name>
</gene>
<dbReference type="EMBL" id="CP027667">
    <property type="protein sequence ID" value="AVO50771.1"/>
    <property type="molecule type" value="Genomic_DNA"/>
</dbReference>
<accession>A0A2R3QG67</accession>
<dbReference type="GO" id="GO:0008483">
    <property type="term" value="F:transaminase activity"/>
    <property type="evidence" value="ECO:0007669"/>
    <property type="project" value="UniProtKB-KW"/>
</dbReference>
<sequence length="95" mass="10323">MSTTTATEIDVRTIPPYERHATIFGQFDDLEVGQALVIVNDHDPVPLRRQFDSRSPGQFQWSYLQAGPQLWRVQIDKVAGQADSGGGCCSGGACG</sequence>
<dbReference type="AlphaFoldDB" id="A0A2R3QG67"/>
<evidence type="ECO:0000313" key="2">
    <source>
        <dbReference type="EMBL" id="AVO50771.1"/>
    </source>
</evidence>
<protein>
    <submittedName>
        <fullName evidence="2">Aminotransferase</fullName>
    </submittedName>
</protein>
<organism evidence="2 3">
    <name type="scientific">Melaminivora suipulveris</name>
    <dbReference type="NCBI Taxonomy" id="2109913"/>
    <lineage>
        <taxon>Bacteria</taxon>
        <taxon>Pseudomonadati</taxon>
        <taxon>Pseudomonadota</taxon>
        <taxon>Betaproteobacteria</taxon>
        <taxon>Burkholderiales</taxon>
        <taxon>Comamonadaceae</taxon>
        <taxon>Melaminivora</taxon>
    </lineage>
</organism>
<keyword evidence="3" id="KW-1185">Reference proteome</keyword>
<evidence type="ECO:0000313" key="3">
    <source>
        <dbReference type="Proteomes" id="UP000237925"/>
    </source>
</evidence>